<proteinExistence type="predicted"/>
<dbReference type="RefSeq" id="WP_281360908.1">
    <property type="nucleotide sequence ID" value="NZ_CADIJO010000014.1"/>
</dbReference>
<reference evidence="2 3" key="1">
    <citation type="submission" date="2020-04" db="EMBL/GenBank/DDBJ databases">
        <authorList>
            <person name="De Canck E."/>
        </authorList>
    </citation>
    <scope>NUCLEOTIDE SEQUENCE [LARGE SCALE GENOMIC DNA]</scope>
    <source>
        <strain evidence="2 3">LMG 3458</strain>
    </source>
</reference>
<evidence type="ECO:0000313" key="3">
    <source>
        <dbReference type="Proteomes" id="UP000494111"/>
    </source>
</evidence>
<feature type="region of interest" description="Disordered" evidence="1">
    <location>
        <begin position="143"/>
        <end position="162"/>
    </location>
</feature>
<organism evidence="2 3">
    <name type="scientific">Achromobacter deleyi</name>
    <dbReference type="NCBI Taxonomy" id="1353891"/>
    <lineage>
        <taxon>Bacteria</taxon>
        <taxon>Pseudomonadati</taxon>
        <taxon>Pseudomonadota</taxon>
        <taxon>Betaproteobacteria</taxon>
        <taxon>Burkholderiales</taxon>
        <taxon>Alcaligenaceae</taxon>
        <taxon>Achromobacter</taxon>
    </lineage>
</organism>
<dbReference type="AlphaFoldDB" id="A0A6S7A9X8"/>
<dbReference type="Gene3D" id="3.30.1460.10">
    <property type="match status" value="1"/>
</dbReference>
<dbReference type="InterPro" id="IPR010261">
    <property type="entry name" value="Tir_chaperone"/>
</dbReference>
<gene>
    <name evidence="2" type="ORF">LMG3458_04016</name>
</gene>
<dbReference type="GO" id="GO:0030254">
    <property type="term" value="P:protein secretion by the type III secretion system"/>
    <property type="evidence" value="ECO:0007669"/>
    <property type="project" value="InterPro"/>
</dbReference>
<dbReference type="CDD" id="cd16364">
    <property type="entry name" value="T3SC_I-like"/>
    <property type="match status" value="1"/>
</dbReference>
<dbReference type="EMBL" id="CADIJO010000014">
    <property type="protein sequence ID" value="CAB3721636.1"/>
    <property type="molecule type" value="Genomic_DNA"/>
</dbReference>
<evidence type="ECO:0000313" key="2">
    <source>
        <dbReference type="EMBL" id="CAB3721636.1"/>
    </source>
</evidence>
<name>A0A6S7A9X8_9BURK</name>
<dbReference type="Proteomes" id="UP000494111">
    <property type="component" value="Unassembled WGS sequence"/>
</dbReference>
<protein>
    <recommendedName>
        <fullName evidence="4">Type III secretion system chaperone</fullName>
    </recommendedName>
</protein>
<sequence>MDANTSGTVKAWISRLEAAMGITIGATDEGAFALRTQGGAPVVIEPVAGQMGLILSGQIGAVDDATPAPLLLALLAANLVPGMVAPSSIGLQPEDRTLVLRLLWTPGEAGWTQDGFFNVLSAFGEQVDALAAAITSRSIEQLLPSKTPGSDTAPAQGPAHFA</sequence>
<dbReference type="SUPFAM" id="SSF69635">
    <property type="entry name" value="Type III secretory system chaperone-like"/>
    <property type="match status" value="1"/>
</dbReference>
<accession>A0A6S7A9X8</accession>
<evidence type="ECO:0008006" key="4">
    <source>
        <dbReference type="Google" id="ProtNLM"/>
    </source>
</evidence>
<evidence type="ECO:0000256" key="1">
    <source>
        <dbReference type="SAM" id="MobiDB-lite"/>
    </source>
</evidence>
<dbReference type="Pfam" id="PF05932">
    <property type="entry name" value="CesT"/>
    <property type="match status" value="1"/>
</dbReference>